<gene>
    <name evidence="2" type="ORF">E0H26_01435</name>
</gene>
<keyword evidence="3" id="KW-1185">Reference proteome</keyword>
<sequence>MEQPTGFIFAIDAVTRHVNSARPDAPVRPESPRTARLAGTRRLTADALRRLADQIQPAPLTTTPNCAQ</sequence>
<proteinExistence type="predicted"/>
<comment type="caution">
    <text evidence="2">The sequence shown here is derived from an EMBL/GenBank/DDBJ whole genome shotgun (WGS) entry which is preliminary data.</text>
</comment>
<reference evidence="2 3" key="1">
    <citation type="submission" date="2019-02" db="EMBL/GenBank/DDBJ databases">
        <title>Jishengella sp. nov., isolated from a root of Zingiber montanum.</title>
        <authorList>
            <person name="Kuncharoen N."/>
            <person name="Kudo T."/>
            <person name="Masahiro Y."/>
            <person name="Ohkuma M."/>
            <person name="Tanasupawat S."/>
        </authorList>
    </citation>
    <scope>NUCLEOTIDE SEQUENCE [LARGE SCALE GENOMIC DNA]</scope>
    <source>
        <strain evidence="2 3">PLAI 1-1</strain>
    </source>
</reference>
<dbReference type="EMBL" id="SJJR01000001">
    <property type="protein sequence ID" value="TCC00385.1"/>
    <property type="molecule type" value="Genomic_DNA"/>
</dbReference>
<dbReference type="RefSeq" id="WP_131299852.1">
    <property type="nucleotide sequence ID" value="NZ_SJJR01000001.1"/>
</dbReference>
<evidence type="ECO:0000256" key="1">
    <source>
        <dbReference type="SAM" id="MobiDB-lite"/>
    </source>
</evidence>
<dbReference type="OrthoDB" id="3405033at2"/>
<organism evidence="2 3">
    <name type="scientific">Micromonospora zingiberis</name>
    <dbReference type="NCBI Taxonomy" id="2053011"/>
    <lineage>
        <taxon>Bacteria</taxon>
        <taxon>Bacillati</taxon>
        <taxon>Actinomycetota</taxon>
        <taxon>Actinomycetes</taxon>
        <taxon>Micromonosporales</taxon>
        <taxon>Micromonosporaceae</taxon>
        <taxon>Micromonospora</taxon>
    </lineage>
</organism>
<evidence type="ECO:0000313" key="2">
    <source>
        <dbReference type="EMBL" id="TCC00385.1"/>
    </source>
</evidence>
<dbReference type="Proteomes" id="UP000292274">
    <property type="component" value="Unassembled WGS sequence"/>
</dbReference>
<name>A0A4R0GRD0_9ACTN</name>
<protein>
    <submittedName>
        <fullName evidence="2">Uncharacterized protein</fullName>
    </submittedName>
</protein>
<dbReference type="AlphaFoldDB" id="A0A4R0GRD0"/>
<evidence type="ECO:0000313" key="3">
    <source>
        <dbReference type="Proteomes" id="UP000292274"/>
    </source>
</evidence>
<accession>A0A4R0GRD0</accession>
<feature type="region of interest" description="Disordered" evidence="1">
    <location>
        <begin position="20"/>
        <end position="39"/>
    </location>
</feature>